<dbReference type="RefSeq" id="WP_140026382.1">
    <property type="nucleotide sequence ID" value="NZ_JBHUFG010000040.1"/>
</dbReference>
<keyword evidence="1" id="KW-1133">Transmembrane helix</keyword>
<name>A0ABY2XYG8_9HYPH</name>
<dbReference type="EMBL" id="VEWL01000023">
    <property type="protein sequence ID" value="TNV09777.1"/>
    <property type="molecule type" value="Genomic_DNA"/>
</dbReference>
<feature type="transmembrane region" description="Helical" evidence="1">
    <location>
        <begin position="6"/>
        <end position="24"/>
    </location>
</feature>
<feature type="transmembrane region" description="Helical" evidence="1">
    <location>
        <begin position="36"/>
        <end position="56"/>
    </location>
</feature>
<keyword evidence="1" id="KW-0472">Membrane</keyword>
<comment type="caution">
    <text evidence="2">The sequence shown here is derived from an EMBL/GenBank/DDBJ whole genome shotgun (WGS) entry which is preliminary data.</text>
</comment>
<accession>A0ABY2XYG8</accession>
<dbReference type="Proteomes" id="UP000312784">
    <property type="component" value="Unassembled WGS sequence"/>
</dbReference>
<evidence type="ECO:0000256" key="1">
    <source>
        <dbReference type="SAM" id="Phobius"/>
    </source>
</evidence>
<keyword evidence="1" id="KW-0812">Transmembrane</keyword>
<proteinExistence type="predicted"/>
<organism evidence="2 3">
    <name type="scientific">Ochrobactrum teleogrylli</name>
    <dbReference type="NCBI Taxonomy" id="2479765"/>
    <lineage>
        <taxon>Bacteria</taxon>
        <taxon>Pseudomonadati</taxon>
        <taxon>Pseudomonadota</taxon>
        <taxon>Alphaproteobacteria</taxon>
        <taxon>Hyphomicrobiales</taxon>
        <taxon>Brucellaceae</taxon>
        <taxon>Brucella/Ochrobactrum group</taxon>
        <taxon>Ochrobactrum</taxon>
    </lineage>
</organism>
<protein>
    <submittedName>
        <fullName evidence="2">Uncharacterized protein</fullName>
    </submittedName>
</protein>
<feature type="transmembrane region" description="Helical" evidence="1">
    <location>
        <begin position="211"/>
        <end position="228"/>
    </location>
</feature>
<feature type="transmembrane region" description="Helical" evidence="1">
    <location>
        <begin position="182"/>
        <end position="199"/>
    </location>
</feature>
<feature type="transmembrane region" description="Helical" evidence="1">
    <location>
        <begin position="76"/>
        <end position="95"/>
    </location>
</feature>
<feature type="transmembrane region" description="Helical" evidence="1">
    <location>
        <begin position="115"/>
        <end position="135"/>
    </location>
</feature>
<feature type="transmembrane region" description="Helical" evidence="1">
    <location>
        <begin position="141"/>
        <end position="161"/>
    </location>
</feature>
<evidence type="ECO:0000313" key="2">
    <source>
        <dbReference type="EMBL" id="TNV09777.1"/>
    </source>
</evidence>
<sequence>MPTTITTLIAVGVISGAYLATKLARESNLLKSFVESIWPMLVGVFIAALIVSPIYIPLIENLEFSGTLDDYSKRVFFGIFFPQAITSFFSPSLFFESYNAMESKARLYYYGYRSFPWNTVYHLGLIGVLFAVTAIPKSGKISWISIACVSIVFGTLVRLFAPELIEYIFSKIPVIGNIGYQYWWPCIVIPMSFLIGYGIDNIKSDNARVLPVAVALGTFLAAVIYVWSI</sequence>
<reference evidence="2 3" key="1">
    <citation type="submission" date="2019-06" db="EMBL/GenBank/DDBJ databases">
        <title>Ochrobactrum cricket sp.nov., isolated from the insect Teleogryllus occipitalis living in deserted cropland.</title>
        <authorList>
            <person name="Hu M."/>
        </authorList>
    </citation>
    <scope>NUCLEOTIDE SEQUENCE [LARGE SCALE GENOMIC DNA]</scope>
    <source>
        <strain evidence="2 3">LCB8</strain>
    </source>
</reference>
<evidence type="ECO:0000313" key="3">
    <source>
        <dbReference type="Proteomes" id="UP000312784"/>
    </source>
</evidence>
<keyword evidence="3" id="KW-1185">Reference proteome</keyword>
<gene>
    <name evidence="2" type="ORF">FIC94_21630</name>
</gene>